<comment type="catalytic activity">
    <reaction evidence="1">
        <text>ATP + protein L-histidine = ADP + protein N-phospho-L-histidine.</text>
        <dbReference type="EC" id="2.7.13.3"/>
    </reaction>
</comment>
<dbReference type="Pfam" id="PF13185">
    <property type="entry name" value="GAF_2"/>
    <property type="match status" value="1"/>
</dbReference>
<evidence type="ECO:0000259" key="4">
    <source>
        <dbReference type="SMART" id="SM00065"/>
    </source>
</evidence>
<dbReference type="GO" id="GO:0000155">
    <property type="term" value="F:phosphorelay sensor kinase activity"/>
    <property type="evidence" value="ECO:0007669"/>
    <property type="project" value="InterPro"/>
</dbReference>
<evidence type="ECO:0000256" key="1">
    <source>
        <dbReference type="ARBA" id="ARBA00000085"/>
    </source>
</evidence>
<keyword evidence="8" id="KW-1185">Reference proteome</keyword>
<reference evidence="6" key="2">
    <citation type="journal article" date="2024" name="Nature">
        <title>Anoxygenic phototroph of the Chloroflexota uses a type I reaction centre.</title>
        <authorList>
            <person name="Tsuji J.M."/>
            <person name="Shaw N.A."/>
            <person name="Nagashima S."/>
            <person name="Venkiteswaran J.J."/>
            <person name="Schiff S.L."/>
            <person name="Watanabe T."/>
            <person name="Fukui M."/>
            <person name="Hanada S."/>
            <person name="Tank M."/>
            <person name="Neufeld J.D."/>
        </authorList>
    </citation>
    <scope>NUCLEOTIDE SEQUENCE</scope>
    <source>
        <strain evidence="6">L227-S17</strain>
        <plasmid evidence="6 8">unnamed1</plasmid>
    </source>
</reference>
<sequence length="473" mass="53574">MTIGKGAEPVTTYSTNSDNFEELYCQLLDINQQQSMLLDMSRELSANLSLEEVISQLLKYAQRFFNTDGIRIGVAPELNIDYASLEQNQLLFELAPESRFINDGVGLIAQAYHSGEICYTKDYINEPDISHHIKLDVLAKKLNVVASLVAPIKLNDKVVSVLWLSKNSVYEWKPEEIERVARFSATASAVLGNAKLYHDLYNSRLQLQRRNRELEERNLDFETLQDFNKRLRGPLELKPTAERALNLVLEMIKANAGAVYLVRDNDPQQLELLVSTHRYDSNIKLSKIEWEKAILPADILFSKVSTSRKSKLVNDLSKIWRKYATGEPRPSWRSAIVIPLFDGKAPIGVMGLIGVNPNQFNEDQLNFCEMAGNQIAAAIVRVSHIEIQKEQEKLASVLALARTAAHEINQPLTILQGELELIGITRKHPSEETMQCMLKAIREISQRIRAYQQIMEINMVESAPGINTLETSR</sequence>
<keyword evidence="3" id="KW-0175">Coiled coil</keyword>
<dbReference type="InterPro" id="IPR029016">
    <property type="entry name" value="GAF-like_dom_sf"/>
</dbReference>
<dbReference type="RefSeq" id="WP_341472069.1">
    <property type="nucleotide sequence ID" value="NZ_CP128401.1"/>
</dbReference>
<evidence type="ECO:0000313" key="8">
    <source>
        <dbReference type="Proteomes" id="UP001431572"/>
    </source>
</evidence>
<dbReference type="Pfam" id="PF01590">
    <property type="entry name" value="GAF"/>
    <property type="match status" value="1"/>
</dbReference>
<dbReference type="SUPFAM" id="SSF55781">
    <property type="entry name" value="GAF domain-like"/>
    <property type="match status" value="2"/>
</dbReference>
<dbReference type="InterPro" id="IPR003018">
    <property type="entry name" value="GAF"/>
</dbReference>
<dbReference type="Proteomes" id="UP000521676">
    <property type="component" value="Unassembled WGS sequence"/>
</dbReference>
<organism evidence="5 7">
    <name type="scientific">Candidatus Chlorohelix allophototropha</name>
    <dbReference type="NCBI Taxonomy" id="3003348"/>
    <lineage>
        <taxon>Bacteria</taxon>
        <taxon>Bacillati</taxon>
        <taxon>Chloroflexota</taxon>
        <taxon>Chloroflexia</taxon>
        <taxon>Candidatus Chloroheliales</taxon>
        <taxon>Candidatus Chloroheliaceae</taxon>
        <taxon>Candidatus Chlorohelix</taxon>
    </lineage>
</organism>
<keyword evidence="6" id="KW-0614">Plasmid</keyword>
<feature type="domain" description="GAF" evidence="4">
    <location>
        <begin position="236"/>
        <end position="389"/>
    </location>
</feature>
<accession>A0A8T7M430</accession>
<dbReference type="EMBL" id="JACATZ010000001">
    <property type="protein sequence ID" value="NWJ46823.1"/>
    <property type="molecule type" value="Genomic_DNA"/>
</dbReference>
<geneLocation type="plasmid" evidence="6 8">
    <name>unnamed1</name>
</geneLocation>
<dbReference type="InterPro" id="IPR003661">
    <property type="entry name" value="HisK_dim/P_dom"/>
</dbReference>
<evidence type="ECO:0000313" key="7">
    <source>
        <dbReference type="Proteomes" id="UP000521676"/>
    </source>
</evidence>
<proteinExistence type="predicted"/>
<gene>
    <name evidence="5" type="ORF">HXX08_13225</name>
    <name evidence="6" type="ORF">OZ401_004700</name>
</gene>
<feature type="domain" description="GAF" evidence="4">
    <location>
        <begin position="49"/>
        <end position="201"/>
    </location>
</feature>
<dbReference type="EC" id="2.7.13.3" evidence="2"/>
<evidence type="ECO:0000256" key="2">
    <source>
        <dbReference type="ARBA" id="ARBA00012438"/>
    </source>
</evidence>
<reference evidence="5 7" key="1">
    <citation type="submission" date="2020-06" db="EMBL/GenBank/DDBJ databases">
        <title>Anoxygenic phototrophic Chloroflexota member uses a Type I reaction center.</title>
        <authorList>
            <person name="Tsuji J.M."/>
            <person name="Shaw N.A."/>
            <person name="Nagashima S."/>
            <person name="Venkiteswaran J."/>
            <person name="Schiff S.L."/>
            <person name="Hanada S."/>
            <person name="Tank M."/>
            <person name="Neufeld J.D."/>
        </authorList>
    </citation>
    <scope>NUCLEOTIDE SEQUENCE [LARGE SCALE GENOMIC DNA]</scope>
    <source>
        <strain evidence="5">L227-S17</strain>
    </source>
</reference>
<dbReference type="Gene3D" id="3.30.450.40">
    <property type="match status" value="2"/>
</dbReference>
<evidence type="ECO:0000313" key="6">
    <source>
        <dbReference type="EMBL" id="WJW70192.1"/>
    </source>
</evidence>
<protein>
    <recommendedName>
        <fullName evidence="2">histidine kinase</fullName>
        <ecNumber evidence="2">2.7.13.3</ecNumber>
    </recommendedName>
</protein>
<dbReference type="CDD" id="cd00082">
    <property type="entry name" value="HisKA"/>
    <property type="match status" value="1"/>
</dbReference>
<dbReference type="AlphaFoldDB" id="A0A8T7M430"/>
<dbReference type="InterPro" id="IPR036097">
    <property type="entry name" value="HisK_dim/P_sf"/>
</dbReference>
<evidence type="ECO:0000256" key="3">
    <source>
        <dbReference type="SAM" id="Coils"/>
    </source>
</evidence>
<dbReference type="EMBL" id="CP128401">
    <property type="protein sequence ID" value="WJW70192.1"/>
    <property type="molecule type" value="Genomic_DNA"/>
</dbReference>
<feature type="coiled-coil region" evidence="3">
    <location>
        <begin position="197"/>
        <end position="224"/>
    </location>
</feature>
<dbReference type="SUPFAM" id="SSF47384">
    <property type="entry name" value="Homodimeric domain of signal transducing histidine kinase"/>
    <property type="match status" value="1"/>
</dbReference>
<evidence type="ECO:0000313" key="5">
    <source>
        <dbReference type="EMBL" id="NWJ46823.1"/>
    </source>
</evidence>
<dbReference type="Proteomes" id="UP001431572">
    <property type="component" value="Plasmid unnamed1"/>
</dbReference>
<dbReference type="Gene3D" id="1.10.287.130">
    <property type="match status" value="1"/>
</dbReference>
<dbReference type="SMART" id="SM00065">
    <property type="entry name" value="GAF"/>
    <property type="match status" value="2"/>
</dbReference>
<name>A0A8T7M430_9CHLR</name>